<dbReference type="InterPro" id="IPR057122">
    <property type="entry name" value="TIM-barrel_NCTSP"/>
</dbReference>
<feature type="domain" description="Non-contractile tail sheath N-terminal" evidence="2">
    <location>
        <begin position="17"/>
        <end position="207"/>
    </location>
</feature>
<dbReference type="EMBL" id="WTYQ01000005">
    <property type="protein sequence ID" value="MXP26876.1"/>
    <property type="molecule type" value="Genomic_DNA"/>
</dbReference>
<sequence length="776" mass="84432">MAFSLIHTASGQQSDYIQRFDPRFWTVDFPRPMMASVVTTGPDSLRIDAEFQRKSDLAGLIWVSEDTLDHPLLAYRTDRDYARTTLRFHWRSGGIIPLDGENGPTLTIEGRDAAGEAHIWLVRLWNYADGAPDDAEITLDFSNLAGGWDLESDADPVWPHDIDRMFLSLTPPDFIPEDDTLLPARADGWVTLSGISCQGDRPMLEIGDVLVPPHGVQMATAYDDSYNQTPARILRNLRGLGYRGRVLHYVGMSHFYRLVRSGGALLADPAGTLCTPARNWHASFFQLCAAQGLEAIISLSYELLARNCPASWQQCASDGTPGRTGWEPPSALLSPANDEAMGWLQAVAGKFIALQKAAGLPVLFQIGEAWWWITPEGGICLYDAAAKAAWGGDPVAIPDMRAPLSPAQTDLLDEAGAMLAQSTAALTSAIRAAAGEAGAEVLLLAFTPTVLAADMPELIRANLPHGWAYPAFDRFQVEDYDWLTSGAEAQRKAAYETVQARLSYPIELQDYLAGFVLEAADAGTYWQRIDRGLEEAEQRGVAQLYVWALPQVTRDGYTRTPSPKEDDMQAFDDILYPLALGRDAGVSPEFSTSVVVTASGHERRNSLWSDARLSYDVGPGIRSEEELGVLLSFFRARRGAARGFRLSDPFDCSSNAMRGTPTLIDQRIGTGDGITASFQLVKRYGSGDDAQIRPITRPRAGTITVSVNGLAEADWTLGAGGIITFASAPPEGADIRAGFLFDVPVRFAEDRLDITGATFAAGEAPSVPLIEIREAV</sequence>
<gene>
    <name evidence="4" type="ORF">GRI39_12620</name>
</gene>
<evidence type="ECO:0000259" key="1">
    <source>
        <dbReference type="Pfam" id="PF09343"/>
    </source>
</evidence>
<comment type="caution">
    <text evidence="4">The sequence shown here is derived from an EMBL/GenBank/DDBJ whole genome shotgun (WGS) entry which is preliminary data.</text>
</comment>
<dbReference type="InterPro" id="IPR011740">
    <property type="entry name" value="DUF2460"/>
</dbReference>
<dbReference type="InterPro" id="IPR057102">
    <property type="entry name" value="NCTSP_N"/>
</dbReference>
<dbReference type="Proteomes" id="UP000460561">
    <property type="component" value="Unassembled WGS sequence"/>
</dbReference>
<dbReference type="Pfam" id="PF23845">
    <property type="entry name" value="TIM-barrel_NCTSP"/>
    <property type="match status" value="1"/>
</dbReference>
<proteinExistence type="predicted"/>
<evidence type="ECO:0000313" key="5">
    <source>
        <dbReference type="Proteomes" id="UP000460561"/>
    </source>
</evidence>
<dbReference type="Pfam" id="PF09343">
    <property type="entry name" value="DUF2460"/>
    <property type="match status" value="1"/>
</dbReference>
<dbReference type="Pfam" id="PF23844">
    <property type="entry name" value="NCTSP_N"/>
    <property type="match status" value="1"/>
</dbReference>
<name>A0A845AEA0_9SPHN</name>
<dbReference type="NCBIfam" id="TIGR02217">
    <property type="entry name" value="chp_TIGR02217"/>
    <property type="match status" value="1"/>
</dbReference>
<keyword evidence="5" id="KW-1185">Reference proteome</keyword>
<reference evidence="4 5" key="1">
    <citation type="submission" date="2019-12" db="EMBL/GenBank/DDBJ databases">
        <title>Genomic-based taxomic classification of the family Erythrobacteraceae.</title>
        <authorList>
            <person name="Xu L."/>
        </authorList>
    </citation>
    <scope>NUCLEOTIDE SEQUENCE [LARGE SCALE GENOMIC DNA]</scope>
    <source>
        <strain evidence="4 5">DSM 18604</strain>
    </source>
</reference>
<feature type="domain" description="DUF2460" evidence="1">
    <location>
        <begin position="572"/>
        <end position="773"/>
    </location>
</feature>
<dbReference type="AlphaFoldDB" id="A0A845AEA0"/>
<dbReference type="RefSeq" id="WP_160740086.1">
    <property type="nucleotide sequence ID" value="NZ_WTYQ01000005.1"/>
</dbReference>
<organism evidence="4 5">
    <name type="scientific">Altericroceibacterium indicum</name>
    <dbReference type="NCBI Taxonomy" id="374177"/>
    <lineage>
        <taxon>Bacteria</taxon>
        <taxon>Pseudomonadati</taxon>
        <taxon>Pseudomonadota</taxon>
        <taxon>Alphaproteobacteria</taxon>
        <taxon>Sphingomonadales</taxon>
        <taxon>Erythrobacteraceae</taxon>
        <taxon>Altericroceibacterium</taxon>
    </lineage>
</organism>
<dbReference type="OrthoDB" id="1685145at2"/>
<protein>
    <submittedName>
        <fullName evidence="4">TIGR02217 family protein</fullName>
    </submittedName>
</protein>
<evidence type="ECO:0000259" key="3">
    <source>
        <dbReference type="Pfam" id="PF23845"/>
    </source>
</evidence>
<accession>A0A845AEA0</accession>
<evidence type="ECO:0000313" key="4">
    <source>
        <dbReference type="EMBL" id="MXP26876.1"/>
    </source>
</evidence>
<evidence type="ECO:0000259" key="2">
    <source>
        <dbReference type="Pfam" id="PF23844"/>
    </source>
</evidence>
<feature type="domain" description="Non-contractile tail sheath TIM barrel" evidence="3">
    <location>
        <begin position="212"/>
        <end position="557"/>
    </location>
</feature>